<evidence type="ECO:0000313" key="2">
    <source>
        <dbReference type="EMBL" id="CAB4192175.1"/>
    </source>
</evidence>
<accession>A0A6J7XGP8</accession>
<dbReference type="EMBL" id="LR797184">
    <property type="protein sequence ID" value="CAB4192175.1"/>
    <property type="molecule type" value="Genomic_DNA"/>
</dbReference>
<reference evidence="4" key="1">
    <citation type="submission" date="2020-05" db="EMBL/GenBank/DDBJ databases">
        <authorList>
            <person name="Chiriac C."/>
            <person name="Salcher M."/>
            <person name="Ghai R."/>
            <person name="Kavagutti S V."/>
        </authorList>
    </citation>
    <scope>NUCLEOTIDE SEQUENCE</scope>
</reference>
<evidence type="ECO:0000313" key="1">
    <source>
        <dbReference type="EMBL" id="CAB4184733.1"/>
    </source>
</evidence>
<name>A0A6J7XGP8_9CAUD</name>
<evidence type="ECO:0000313" key="3">
    <source>
        <dbReference type="EMBL" id="CAB4216313.1"/>
    </source>
</evidence>
<dbReference type="EMBL" id="LR797065">
    <property type="protein sequence ID" value="CAB4184733.1"/>
    <property type="molecule type" value="Genomic_DNA"/>
</dbReference>
<evidence type="ECO:0000313" key="4">
    <source>
        <dbReference type="EMBL" id="CAB5230389.1"/>
    </source>
</evidence>
<protein>
    <submittedName>
        <fullName evidence="4">Uncharacterized protein</fullName>
    </submittedName>
</protein>
<sequence length="296" mass="33214">MTVTAYELNTSRKYTNNEGKPRAEREYVVVGATDEAQIITLFDGATLPAEQEAYPASVQLPYDMSFFDFSITKEPNSNDIWKVICRYKAQIGATTTAQNPTTPNLQPNEVGYRTCRMNMTSVFYDAWREFSTYYEELATILSVTSYGSLNAAQKITDIGGYSIDVSTIPTSTQKWQQEFSILITDKYLPDAFRIAEQVGSRNNAVFMNYAKGSVVFTGCSVENIPDVGRNSIEYKFIFDSSYHLIQFPARADNKGVPKKQTTAGGIVAGCAENVYFRQPFAYTSNFSNLSEYFYGL</sequence>
<proteinExistence type="predicted"/>
<dbReference type="EMBL" id="LR798418">
    <property type="protein sequence ID" value="CAB5230389.1"/>
    <property type="molecule type" value="Genomic_DNA"/>
</dbReference>
<dbReference type="EMBL" id="LR797438">
    <property type="protein sequence ID" value="CAB4216313.1"/>
    <property type="molecule type" value="Genomic_DNA"/>
</dbReference>
<organism evidence="4">
    <name type="scientific">uncultured Caudovirales phage</name>
    <dbReference type="NCBI Taxonomy" id="2100421"/>
    <lineage>
        <taxon>Viruses</taxon>
        <taxon>Duplodnaviria</taxon>
        <taxon>Heunggongvirae</taxon>
        <taxon>Uroviricota</taxon>
        <taxon>Caudoviricetes</taxon>
        <taxon>Peduoviridae</taxon>
        <taxon>Maltschvirus</taxon>
        <taxon>Maltschvirus maltsch</taxon>
    </lineage>
</organism>
<gene>
    <name evidence="1" type="ORF">UFOVP1128_34</name>
    <name evidence="2" type="ORF">UFOVP1237_12</name>
    <name evidence="3" type="ORF">UFOVP1489_8</name>
    <name evidence="4" type="ORF">UFOVP1575_9</name>
</gene>